<sequence>MAGVYVQNDQGRLVLQAGRDINLTAATVVNQGKDSLMQLSAGRDMTLSTVTTSAQDHITWDKNNRLSQGVTQSTGSTLAGNGDVTLTAGRDMTSQAASLSAQKGLALMAGHDVTLTGAQNTSSLGRIP</sequence>
<keyword evidence="1" id="KW-0800">Toxin</keyword>
<dbReference type="Pfam" id="PF13332">
    <property type="entry name" value="Fil_haemagg_2"/>
    <property type="match status" value="1"/>
</dbReference>
<reference evidence="2 3" key="1">
    <citation type="submission" date="2018-06" db="EMBL/GenBank/DDBJ databases">
        <authorList>
            <consortium name="Pathogen Informatics"/>
            <person name="Doyle S."/>
        </authorList>
    </citation>
    <scope>NUCLEOTIDE SEQUENCE [LARGE SCALE GENOMIC DNA]</scope>
    <source>
        <strain evidence="2 3">NCTC10418</strain>
    </source>
</reference>
<dbReference type="GO" id="GO:0090729">
    <property type="term" value="F:toxin activity"/>
    <property type="evidence" value="ECO:0007669"/>
    <property type="project" value="UniProtKB-KW"/>
</dbReference>
<protein>
    <submittedName>
        <fullName evidence="2">Filamentous hemagglutinin family outer membrane protein</fullName>
    </submittedName>
</protein>
<evidence type="ECO:0000313" key="3">
    <source>
        <dbReference type="Proteomes" id="UP000255460"/>
    </source>
</evidence>
<dbReference type="GO" id="GO:0003824">
    <property type="term" value="F:catalytic activity"/>
    <property type="evidence" value="ECO:0007669"/>
    <property type="project" value="UniProtKB-ARBA"/>
</dbReference>
<evidence type="ECO:0000256" key="1">
    <source>
        <dbReference type="ARBA" id="ARBA00022656"/>
    </source>
</evidence>
<name>A0A376KLS2_ECOLX</name>
<dbReference type="InterPro" id="IPR025157">
    <property type="entry name" value="Hemagglutinin_rpt"/>
</dbReference>
<accession>A0A376KLS2</accession>
<dbReference type="EMBL" id="UFZQ01000001">
    <property type="protein sequence ID" value="STE83689.1"/>
    <property type="molecule type" value="Genomic_DNA"/>
</dbReference>
<gene>
    <name evidence="2" type="ORF">NCTC10418_01349</name>
</gene>
<proteinExistence type="predicted"/>
<dbReference type="AlphaFoldDB" id="A0A376KLS2"/>
<dbReference type="Proteomes" id="UP000255460">
    <property type="component" value="Unassembled WGS sequence"/>
</dbReference>
<evidence type="ECO:0000313" key="2">
    <source>
        <dbReference type="EMBL" id="STE83689.1"/>
    </source>
</evidence>
<organism evidence="2 3">
    <name type="scientific">Escherichia coli</name>
    <dbReference type="NCBI Taxonomy" id="562"/>
    <lineage>
        <taxon>Bacteria</taxon>
        <taxon>Pseudomonadati</taxon>
        <taxon>Pseudomonadota</taxon>
        <taxon>Gammaproteobacteria</taxon>
        <taxon>Enterobacterales</taxon>
        <taxon>Enterobacteriaceae</taxon>
        <taxon>Escherichia</taxon>
    </lineage>
</organism>